<gene>
    <name evidence="1" type="ORF">HK415_04365</name>
</gene>
<evidence type="ECO:0000313" key="2">
    <source>
        <dbReference type="Proteomes" id="UP000552954"/>
    </source>
</evidence>
<dbReference type="RefSeq" id="WP_171556907.1">
    <property type="nucleotide sequence ID" value="NZ_JABFCS010000001.1"/>
</dbReference>
<accession>A0A849K239</accession>
<comment type="caution">
    <text evidence="1">The sequence shown here is derived from an EMBL/GenBank/DDBJ whole genome shotgun (WGS) entry which is preliminary data.</text>
</comment>
<organism evidence="1 2">
    <name type="scientific">Ramlibacter montanisoli</name>
    <dbReference type="NCBI Taxonomy" id="2732512"/>
    <lineage>
        <taxon>Bacteria</taxon>
        <taxon>Pseudomonadati</taxon>
        <taxon>Pseudomonadota</taxon>
        <taxon>Betaproteobacteria</taxon>
        <taxon>Burkholderiales</taxon>
        <taxon>Comamonadaceae</taxon>
        <taxon>Ramlibacter</taxon>
    </lineage>
</organism>
<reference evidence="1 2" key="1">
    <citation type="submission" date="2020-05" db="EMBL/GenBank/DDBJ databases">
        <authorList>
            <person name="Khan S.A."/>
            <person name="Jeon C.O."/>
            <person name="Chun B.H."/>
        </authorList>
    </citation>
    <scope>NUCLEOTIDE SEQUENCE [LARGE SCALE GENOMIC DNA]</scope>
    <source>
        <strain evidence="1 2">B156</strain>
    </source>
</reference>
<dbReference type="AlphaFoldDB" id="A0A849K239"/>
<evidence type="ECO:0000313" key="1">
    <source>
        <dbReference type="EMBL" id="NNU42558.1"/>
    </source>
</evidence>
<reference evidence="1 2" key="2">
    <citation type="submission" date="2020-06" db="EMBL/GenBank/DDBJ databases">
        <title>Ramlibacter rhizophilus sp. nov., isolated from rhizosphere soil of national flower Mugunghwa from South Korea.</title>
        <authorList>
            <person name="Zheng-Fei Y."/>
            <person name="Huan T."/>
        </authorList>
    </citation>
    <scope>NUCLEOTIDE SEQUENCE [LARGE SCALE GENOMIC DNA]</scope>
    <source>
        <strain evidence="1 2">B156</strain>
    </source>
</reference>
<sequence length="241" mass="27017">MTWPPPASCRLLIFEGIMGSGKSTATRRYGERIAASGLQVAAYTEAADPHPVRASDDLADPFRPWSLVSASELSLRIREKWARYVQGRLADEVFTVMDGQLFHGDLSNLFMMEMAPADIAVHAADLMRVLAPLDPTLVYLRQHDVGRAMRTVFQARGPRWEAYQLGWKLHSPYATRRLFAGLGGLTSMYQDYRSLTDTLFEALDCRKLAIETDGGNWPAYYTQVDEVLRQARVPLSPPPTP</sequence>
<dbReference type="EMBL" id="JABFCS010000001">
    <property type="protein sequence ID" value="NNU42558.1"/>
    <property type="molecule type" value="Genomic_DNA"/>
</dbReference>
<name>A0A849K239_9BURK</name>
<dbReference type="Proteomes" id="UP000552954">
    <property type="component" value="Unassembled WGS sequence"/>
</dbReference>
<dbReference type="InterPro" id="IPR027417">
    <property type="entry name" value="P-loop_NTPase"/>
</dbReference>
<evidence type="ECO:0008006" key="3">
    <source>
        <dbReference type="Google" id="ProtNLM"/>
    </source>
</evidence>
<dbReference type="SUPFAM" id="SSF52540">
    <property type="entry name" value="P-loop containing nucleoside triphosphate hydrolases"/>
    <property type="match status" value="1"/>
</dbReference>
<proteinExistence type="predicted"/>
<protein>
    <recommendedName>
        <fullName evidence="3">Deoxynucleoside kinase domain-containing protein</fullName>
    </recommendedName>
</protein>
<keyword evidence="2" id="KW-1185">Reference proteome</keyword>